<dbReference type="Pfam" id="PF08484">
    <property type="entry name" value="Methyltransf_14"/>
    <property type="match status" value="1"/>
</dbReference>
<keyword evidence="4" id="KW-1185">Reference proteome</keyword>
<evidence type="ECO:0000313" key="4">
    <source>
        <dbReference type="Proteomes" id="UP000273044"/>
    </source>
</evidence>
<name>A0A448N2H8_9ACTN</name>
<evidence type="ECO:0000313" key="3">
    <source>
        <dbReference type="EMBL" id="VEH71585.1"/>
    </source>
</evidence>
<dbReference type="GeneID" id="64408318"/>
<dbReference type="InterPro" id="IPR038576">
    <property type="entry name" value="Methyltransf_Zn-bd_dom_put_sf"/>
</dbReference>
<sequence>MAECILCGSDAGVIVLDLGAQPSPRHWPLPTDPLPDPTHALALRLCPDCGLAQLDADDTTEPEVPVPEPQAVVDQARRAVADLGRLGHLDGRTSVVEFGSPHGGSWLPLLDLTPTDGPADLVVDSFGLMHERDLPAALARRAGALADDGLAAFLIQPLGDVVAQSAWTVLRHGHHGYFTLTSLRTALGTVGITPTSVLRYDLYGGVAVVLASRGGQPDADLLAAYDDESRRGLAIPEGLACLAEAVSASTGRLRSYLEGHRAAGTRLFAYGAASKAVAELAMVGDAAGAILAVGDASLAKQGRCMPASRIPVISPAELVAADPAEVLLLLPDLHDELLATHPSLAGRVVVPGAGPTGTPRPIPPGGAATCPGTPGRNAGDR</sequence>
<feature type="domain" description="C-methyltransferase" evidence="2">
    <location>
        <begin position="204"/>
        <end position="344"/>
    </location>
</feature>
<keyword evidence="3" id="KW-0808">Transferase</keyword>
<evidence type="ECO:0000256" key="1">
    <source>
        <dbReference type="SAM" id="MobiDB-lite"/>
    </source>
</evidence>
<dbReference type="InterPro" id="IPR013691">
    <property type="entry name" value="MeTrfase_14"/>
</dbReference>
<dbReference type="SUPFAM" id="SSF53335">
    <property type="entry name" value="S-adenosyl-L-methionine-dependent methyltransferases"/>
    <property type="match status" value="1"/>
</dbReference>
<dbReference type="Gene3D" id="6.20.50.110">
    <property type="entry name" value="Methyltransferase, zinc-binding domain"/>
    <property type="match status" value="1"/>
</dbReference>
<evidence type="ECO:0000259" key="2">
    <source>
        <dbReference type="Pfam" id="PF08484"/>
    </source>
</evidence>
<dbReference type="Proteomes" id="UP000273044">
    <property type="component" value="Chromosome"/>
</dbReference>
<proteinExistence type="predicted"/>
<reference evidence="3 4" key="1">
    <citation type="submission" date="2018-12" db="EMBL/GenBank/DDBJ databases">
        <authorList>
            <consortium name="Pathogen Informatics"/>
        </authorList>
    </citation>
    <scope>NUCLEOTIDE SEQUENCE [LARGE SCALE GENOMIC DNA]</scope>
    <source>
        <strain evidence="3 4">NCTC12967</strain>
    </source>
</reference>
<dbReference type="InterPro" id="IPR029063">
    <property type="entry name" value="SAM-dependent_MTases_sf"/>
</dbReference>
<accession>A0A448N2H8</accession>
<keyword evidence="3" id="KW-0489">Methyltransferase</keyword>
<dbReference type="Gene3D" id="3.40.50.720">
    <property type="entry name" value="NAD(P)-binding Rossmann-like Domain"/>
    <property type="match status" value="1"/>
</dbReference>
<feature type="compositionally biased region" description="Low complexity" evidence="1">
    <location>
        <begin position="365"/>
        <end position="375"/>
    </location>
</feature>
<gene>
    <name evidence="3" type="ORF">NCTC12967_02911</name>
</gene>
<dbReference type="GO" id="GO:0032259">
    <property type="term" value="P:methylation"/>
    <property type="evidence" value="ECO:0007669"/>
    <property type="project" value="UniProtKB-KW"/>
</dbReference>
<organism evidence="3 4">
    <name type="scientific">Arachnia propionica</name>
    <dbReference type="NCBI Taxonomy" id="1750"/>
    <lineage>
        <taxon>Bacteria</taxon>
        <taxon>Bacillati</taxon>
        <taxon>Actinomycetota</taxon>
        <taxon>Actinomycetes</taxon>
        <taxon>Propionibacteriales</taxon>
        <taxon>Propionibacteriaceae</taxon>
        <taxon>Arachnia</taxon>
    </lineage>
</organism>
<dbReference type="RefSeq" id="WP_061787527.1">
    <property type="nucleotide sequence ID" value="NZ_LR134406.1"/>
</dbReference>
<dbReference type="EMBL" id="LR134406">
    <property type="protein sequence ID" value="VEH71585.1"/>
    <property type="molecule type" value="Genomic_DNA"/>
</dbReference>
<dbReference type="Gene3D" id="3.40.50.150">
    <property type="entry name" value="Vaccinia Virus protein VP39"/>
    <property type="match status" value="1"/>
</dbReference>
<feature type="region of interest" description="Disordered" evidence="1">
    <location>
        <begin position="353"/>
        <end position="381"/>
    </location>
</feature>
<dbReference type="GO" id="GO:0008168">
    <property type="term" value="F:methyltransferase activity"/>
    <property type="evidence" value="ECO:0007669"/>
    <property type="project" value="UniProtKB-KW"/>
</dbReference>
<dbReference type="AlphaFoldDB" id="A0A448N2H8"/>
<protein>
    <submittedName>
        <fullName evidence="3">C-methyltransferase C-terminal domain</fullName>
    </submittedName>
</protein>